<dbReference type="AlphaFoldDB" id="A0A1H8Z3Q9"/>
<comment type="similarity">
    <text evidence="1">Belongs to the CFA/CMAS family.</text>
</comment>
<evidence type="ECO:0000256" key="6">
    <source>
        <dbReference type="PIRSR" id="PIRSR003085-1"/>
    </source>
</evidence>
<organism evidence="7 8">
    <name type="scientific">Ectothiorhodospira magna</name>
    <dbReference type="NCBI Taxonomy" id="867345"/>
    <lineage>
        <taxon>Bacteria</taxon>
        <taxon>Pseudomonadati</taxon>
        <taxon>Pseudomonadota</taxon>
        <taxon>Gammaproteobacteria</taxon>
        <taxon>Chromatiales</taxon>
        <taxon>Ectothiorhodospiraceae</taxon>
        <taxon>Ectothiorhodospira</taxon>
    </lineage>
</organism>
<keyword evidence="3" id="KW-0808">Transferase</keyword>
<protein>
    <submittedName>
        <fullName evidence="7">Cyclopropane-fatty-acyl-phospholipid synthase</fullName>
    </submittedName>
</protein>
<evidence type="ECO:0000256" key="1">
    <source>
        <dbReference type="ARBA" id="ARBA00010815"/>
    </source>
</evidence>
<dbReference type="OrthoDB" id="9782855at2"/>
<feature type="active site" evidence="6">
    <location>
        <position position="392"/>
    </location>
</feature>
<dbReference type="InterPro" id="IPR050723">
    <property type="entry name" value="CFA/CMAS"/>
</dbReference>
<dbReference type="EMBL" id="FOFO01000001">
    <property type="protein sequence ID" value="SEP58238.1"/>
    <property type="molecule type" value="Genomic_DNA"/>
</dbReference>
<name>A0A1H8Z3Q9_9GAMM</name>
<dbReference type="Pfam" id="PF02353">
    <property type="entry name" value="CMAS"/>
    <property type="match status" value="1"/>
</dbReference>
<evidence type="ECO:0000256" key="4">
    <source>
        <dbReference type="ARBA" id="ARBA00022691"/>
    </source>
</evidence>
<dbReference type="CDD" id="cd02440">
    <property type="entry name" value="AdoMet_MTases"/>
    <property type="match status" value="1"/>
</dbReference>
<evidence type="ECO:0000256" key="3">
    <source>
        <dbReference type="ARBA" id="ARBA00022679"/>
    </source>
</evidence>
<dbReference type="GO" id="GO:0008610">
    <property type="term" value="P:lipid biosynthetic process"/>
    <property type="evidence" value="ECO:0007669"/>
    <property type="project" value="InterPro"/>
</dbReference>
<reference evidence="7 8" key="1">
    <citation type="submission" date="2016-10" db="EMBL/GenBank/DDBJ databases">
        <authorList>
            <person name="de Groot N.N."/>
        </authorList>
    </citation>
    <scope>NUCLEOTIDE SEQUENCE [LARGE SCALE GENOMIC DNA]</scope>
    <source>
        <strain evidence="7 8">B7-7</strain>
    </source>
</reference>
<dbReference type="GO" id="GO:0008168">
    <property type="term" value="F:methyltransferase activity"/>
    <property type="evidence" value="ECO:0007669"/>
    <property type="project" value="UniProtKB-KW"/>
</dbReference>
<proteinExistence type="inferred from homology"/>
<keyword evidence="4" id="KW-0949">S-adenosyl-L-methionine</keyword>
<keyword evidence="8" id="KW-1185">Reference proteome</keyword>
<evidence type="ECO:0000256" key="5">
    <source>
        <dbReference type="ARBA" id="ARBA00023098"/>
    </source>
</evidence>
<keyword evidence="5" id="KW-0443">Lipid metabolism</keyword>
<evidence type="ECO:0000313" key="7">
    <source>
        <dbReference type="EMBL" id="SEP58238.1"/>
    </source>
</evidence>
<evidence type="ECO:0000256" key="2">
    <source>
        <dbReference type="ARBA" id="ARBA00022603"/>
    </source>
</evidence>
<dbReference type="STRING" id="867345.SAMN05421693_101130"/>
<dbReference type="InterPro" id="IPR003333">
    <property type="entry name" value="CMAS"/>
</dbReference>
<evidence type="ECO:0000313" key="8">
    <source>
        <dbReference type="Proteomes" id="UP000199496"/>
    </source>
</evidence>
<gene>
    <name evidence="7" type="ORF">SAMN05421693_101130</name>
</gene>
<dbReference type="Proteomes" id="UP000199496">
    <property type="component" value="Unassembled WGS sequence"/>
</dbReference>
<dbReference type="PIRSF" id="PIRSF003085">
    <property type="entry name" value="CMAS"/>
    <property type="match status" value="1"/>
</dbReference>
<accession>A0A1H8Z3Q9</accession>
<dbReference type="RefSeq" id="WP_090202470.1">
    <property type="nucleotide sequence ID" value="NZ_FOFO01000001.1"/>
</dbReference>
<dbReference type="InterPro" id="IPR029063">
    <property type="entry name" value="SAM-dependent_MTases_sf"/>
</dbReference>
<dbReference type="PANTHER" id="PTHR43667">
    <property type="entry name" value="CYCLOPROPANE-FATTY-ACYL-PHOSPHOLIPID SYNTHASE"/>
    <property type="match status" value="1"/>
</dbReference>
<sequence>MSLEQTPTQGGSPSTLASRAPSLALRLLLRHLRHLHQGDLTIETPDGHRWTIEGQHPGGSGEIRIHRPFALVRRLLTRGLVGLGEGYMVGDWDTPDLPALLNMGAVNQPHIPQLVNGSRPAHLWDNLRHRLRGNSRPGSRRNIAFHYDLGNDFYQLWLDPTMTYSAAVFEPPEASLETAQTRKYARLLERLEAAPGAHILEIGCGWGGFAEHAARQGYRVTGITLSREQLDYARRRIEAAGLSDRVELRLQDYRDLNETFDHVVSIEMFEAVGEPWWPTWFQTVRQCLRPGGRAAVQVITIDVKAFDYYRTHADFIQLYIFPGGMLPSVPAFEQHATEAGLTIRETAFFGQDYADTLHHWYQRVCEQAPAILSLGGYDQRFLRTWRFYLAYCEAGFRSRNTDLMHAVLEAS</sequence>
<keyword evidence="2" id="KW-0489">Methyltransferase</keyword>
<dbReference type="Gene3D" id="3.40.50.150">
    <property type="entry name" value="Vaccinia Virus protein VP39"/>
    <property type="match status" value="1"/>
</dbReference>
<dbReference type="SUPFAM" id="SSF53335">
    <property type="entry name" value="S-adenosyl-L-methionine-dependent methyltransferases"/>
    <property type="match status" value="1"/>
</dbReference>
<dbReference type="PANTHER" id="PTHR43667:SF2">
    <property type="entry name" value="FATTY ACID C-METHYL TRANSFERASE"/>
    <property type="match status" value="1"/>
</dbReference>
<dbReference type="GO" id="GO:0032259">
    <property type="term" value="P:methylation"/>
    <property type="evidence" value="ECO:0007669"/>
    <property type="project" value="UniProtKB-KW"/>
</dbReference>